<comment type="catalytic activity">
    <reaction evidence="25">
        <text>a 5'-end (5'-triphosphoguanosine)-adenylyl-adenylyl-cytidylyl-adenosine in mRNA + 2 S-adenosyl-L-methionine = a 5'-end (N(7)-methyl 5'-triphosphoguanosine)-(2'-O-methyladenylyl)-adenylyl-cytidylyl-adenosine in mRNA + 2 S-adenosyl-L-homocysteine + H(+)</text>
        <dbReference type="Rhea" id="RHEA:65376"/>
        <dbReference type="Rhea" id="RHEA-COMP:16797"/>
        <dbReference type="Rhea" id="RHEA-COMP:16798"/>
        <dbReference type="ChEBI" id="CHEBI:15378"/>
        <dbReference type="ChEBI" id="CHEBI:57856"/>
        <dbReference type="ChEBI" id="CHEBI:59789"/>
        <dbReference type="ChEBI" id="CHEBI:156483"/>
        <dbReference type="ChEBI" id="CHEBI:156484"/>
        <dbReference type="EC" id="2.1.1.375"/>
    </reaction>
</comment>
<evidence type="ECO:0000256" key="1">
    <source>
        <dbReference type="ARBA" id="ARBA00004192"/>
    </source>
</evidence>
<evidence type="ECO:0000256" key="13">
    <source>
        <dbReference type="ARBA" id="ARBA00022840"/>
    </source>
</evidence>
<dbReference type="PROSITE" id="PS50526">
    <property type="entry name" value="RDRP_SSRNA_NEG_NONSEG"/>
    <property type="match status" value="1"/>
</dbReference>
<sequence length="2120" mass="243484">MDDLDSTDWEYEIGWDEADSLEYEDLESVTDQYCELTLLNLHDYNLNSPIIPDKIDTLIKYLNGLPYEEIFFTPDFEFVQEALKLNKIVNLQDLPSFDQIIKIWPQLISSRTKTHEEGRAVLEETFKDLTQMYEVIRAFYKGWLNQDPPQDVGTVIESIEKIPYDEIYMFGTFLDLFFITNLINARTIMEQKNICLKKKWKANLINKRLIFFSGNAGSFGPFILSREYLYLIDYHMILDRNMILMIKDTLVGRFQTIFSMRTLQTEYKFTEIEILELKKLYELGDNILMSNGKEGYDIIKTLEMICNDWLCTESFKYYRPMPDFINFRNHVLQTIEDLSVNISPIAKQWYQHVHDCNNIHLILVYYGSFRHWGHPPIEVLRGLEALENLVNEDHIIDDDYCQALASDLAYKVLKKKFKEDKKWYVDASIVPADNLLHDHIKNNTWPNSNTRVQFGDNWHRLPLVKCFDLPDMIDISSIYSDKSHSIQKQEIIQHIQLYPYRPIPTKRVLNTLLEKESVNWPEFLSQIDKDGLPDDDLVIGLKPKERELKRTGRFFSLMSWNLRNYFVITELLIKEHFLGLFNGLTMADDLQNLIKKLLDRTSGQGDSVFKKINIANGLDYTKWNNYQRKNSNKYVFRVMGQFLGYPSLIEKTHEFFETSLIYYPSRPDLMMINNGIVTNKTQQIVCWNGQLGGLEGLRQKGWSVLNYLMIERESKIRNSQVKILAQGDNQIIFTSCFLDPYYSEDELLDHMLRARRNNDAIMDAVLSGAGKIGLVINMDETMQSCCYANYGKLVLFRGKILGLPTKRWSRVTCSSNDQIPSLGTLLASVSTNSMTVGNFSETPHDAILGHLLFGLITLEILFKHNPAIRGSPESYIKQHELMNHYLFKILLLYLDPSLGGIGGTSLNRFIIRAFPDPVTESLSFWKIIGENTNDPHLQKLAISAGSPLLASYREDHFQKLVEKPESLNIPKGISSTNMIKEQIKSSLINNAHNIRNKILRDVTIRIRDEEPSLFAWLRSIKPVFPRFLSEMASSTFYGLSENLISLFTNSRTIRNCFRSKCVKEVDYLIIKSEIIGIVSNIKLVIRALTNSDGAMWECSATRADELRKRSWGCDIVGMTVPHPIEMHSVASAVGGECGLCFYDELSSNYISVLTPKGIPQTDYNGPNGPYKPYLGSSTNEGTSILQPWEKETKIPTIKRAARLRDVISWFVEDGSNLGISILNNLESLTGENWGNFLRGFKRTGSALHRFRCARISNGGYSACNPTKSTWMIVTTDTLSHLNEANYDFMFQASIIYSQVSVSSTLYRFNQVHHVHIDCHQCLRPIEEPVLESDWVYKPKDVSELLKSWRPDPLSPWGCTKKLCVIHNNNQDWEYEKPDHKCFFIGFVLGFCFGDQVLSGVQAIDSSLFPLSIRSKLNPDYFYGGLLKGLKCISSLHLTHRRNILNGRETRVILYGTLYYLIEELSCNSDFIQFVSVGHLHNELLLSPHKIPPSYPLSGKDLGSLVRSYLKFKIKENDLDQQLDYLWIFADIRTPKLICSFGISIYTDTLLSKQQLTKKDKENLKVYQNDYILANNDELPEISMTYYLRKLKFCESELRHSCKFTIMSPADALQRTTIVWGSEASGSVSIVHGEYQVNQSGVKVDLVPQLRNPIISGLRLFQCATGAHYKIRSILKNYSLQFKDVIVGGDGSGGITSLCLRLNRTSKAIFNSLMILEDTVLNGSRPSGPSAVASLGADRCRCVNYETAWQEPNDLRSYETWEYFAKLVHKHNLKVNLMIFDMEVTDQESIRSIDEHLIQNLRSLYSQKSSYLIYKTYTNRILNQDPIILKIGQNFKNVDFVTTEFSSFHTSEIYVVAHNLEDMPILSRGWLSDSTLIQVKNLSYASQTVSSEVQRAFKIRARPDLLNGVPIHLMTDPFLDLSTLMVMSGVMSSDACKILQTGSNHINVLNLIISESVIAMNNIFELTSIKPKGVKIPSNPELNTLFSLILGIGLWTSLICKDEDQIRLLDAIINKHVYTEVTITARKVTKGYLGSWSIMNRFQDRVVCQKKYHVSQKLAMIGQVIRCCELCYRNKKCKDTYLSEKELDDTLKSRNKKLRLKYILEMSDLLFFYSPHIFHST</sequence>
<evidence type="ECO:0000256" key="4">
    <source>
        <dbReference type="ARBA" id="ARBA00012582"/>
    </source>
</evidence>
<dbReference type="GO" id="GO:0016787">
    <property type="term" value="F:hydrolase activity"/>
    <property type="evidence" value="ECO:0007669"/>
    <property type="project" value="UniProtKB-KW"/>
</dbReference>
<dbReference type="EC" id="2.7.7.48" evidence="3"/>
<evidence type="ECO:0000256" key="21">
    <source>
        <dbReference type="ARBA" id="ARBA00026099"/>
    </source>
</evidence>
<comment type="catalytic activity">
    <reaction evidence="20">
        <text>a 5'-end (5'-triphosphoguanosine)-(2'-O-methyladenylyl)-adenylyl-cytidylyl-adenosine in mRNA + S-adenosyl-L-methionine = a 5'-end (N(7)-methyl 5'-triphosphoguanosine)-(2'-O-methyladenylyl)-adenylyl-cytidylyl-adenosine in mRNA + S-adenosyl-L-homocysteine</text>
        <dbReference type="Rhea" id="RHEA:65440"/>
        <dbReference type="Rhea" id="RHEA-COMP:16798"/>
        <dbReference type="Rhea" id="RHEA-COMP:16801"/>
        <dbReference type="ChEBI" id="CHEBI:57856"/>
        <dbReference type="ChEBI" id="CHEBI:59789"/>
        <dbReference type="ChEBI" id="CHEBI:156482"/>
        <dbReference type="ChEBI" id="CHEBI:156483"/>
    </reaction>
</comment>
<keyword evidence="7" id="KW-0507">mRNA processing</keyword>
<evidence type="ECO:0000256" key="18">
    <source>
        <dbReference type="ARBA" id="ARBA00023268"/>
    </source>
</evidence>
<accession>A0A0D3R154</accession>
<evidence type="ECO:0000256" key="8">
    <source>
        <dbReference type="ARBA" id="ARBA00022679"/>
    </source>
</evidence>
<dbReference type="RefSeq" id="YP_009362251.1">
    <property type="nucleotide sequence ID" value="NC_034546.1"/>
</dbReference>
<dbReference type="EMBL" id="KM204997">
    <property type="protein sequence ID" value="AJR28388.1"/>
    <property type="molecule type" value="Viral_cRNA"/>
</dbReference>
<dbReference type="EC" id="2.7.7.88" evidence="4"/>
<dbReference type="InterPro" id="IPR039736">
    <property type="entry name" value="L_poly_C"/>
</dbReference>
<evidence type="ECO:0000256" key="2">
    <source>
        <dbReference type="ARBA" id="ARBA00004328"/>
    </source>
</evidence>
<name>A0A0D3R154_9RHAB</name>
<keyword evidence="17" id="KW-1035">Host cytoplasm</keyword>
<keyword evidence="8" id="KW-0808">Transferase</keyword>
<keyword evidence="9" id="KW-0949">S-adenosyl-L-methionine</keyword>
<feature type="domain" description="Mononegavirus-type SAM-dependent 2'-O-MTase" evidence="28">
    <location>
        <begin position="1658"/>
        <end position="1855"/>
    </location>
</feature>
<keyword evidence="18" id="KW-0511">Multifunctional enzyme</keyword>
<dbReference type="Pfam" id="PF21081">
    <property type="entry name" value="Methyltrans_Mon_3rd"/>
    <property type="match status" value="1"/>
</dbReference>
<dbReference type="GO" id="GO:0004482">
    <property type="term" value="F:mRNA 5'-cap (guanine-N7-)-methyltransferase activity"/>
    <property type="evidence" value="ECO:0007669"/>
    <property type="project" value="InterPro"/>
</dbReference>
<evidence type="ECO:0000256" key="11">
    <source>
        <dbReference type="ARBA" id="ARBA00022741"/>
    </source>
</evidence>
<comment type="catalytic activity">
    <reaction evidence="26">
        <text>GTP + H2O = GDP + phosphate + H(+)</text>
        <dbReference type="Rhea" id="RHEA:19669"/>
        <dbReference type="ChEBI" id="CHEBI:15377"/>
        <dbReference type="ChEBI" id="CHEBI:15378"/>
        <dbReference type="ChEBI" id="CHEBI:37565"/>
        <dbReference type="ChEBI" id="CHEBI:43474"/>
        <dbReference type="ChEBI" id="CHEBI:58189"/>
    </reaction>
</comment>
<dbReference type="EC" id="2.1.1.375" evidence="21"/>
<evidence type="ECO:0000259" key="28">
    <source>
        <dbReference type="PROSITE" id="PS51590"/>
    </source>
</evidence>
<evidence type="ECO:0000256" key="15">
    <source>
        <dbReference type="ARBA" id="ARBA00022953"/>
    </source>
</evidence>
<keyword evidence="13" id="KW-0067">ATP-binding</keyword>
<comment type="catalytic activity">
    <reaction evidence="19">
        <text>a 5'-end triphospho-adenylyl-adenylyl-cytidylyl-adenosine in mRNA + GDP + H(+) = a 5'-end (5'-triphosphoguanosine)-adenylyl-adenylyl-cytidylyl-adenosine in mRNA + diphosphate</text>
        <dbReference type="Rhea" id="RHEA:65436"/>
        <dbReference type="Rhea" id="RHEA-COMP:16797"/>
        <dbReference type="Rhea" id="RHEA-COMP:16799"/>
        <dbReference type="ChEBI" id="CHEBI:15378"/>
        <dbReference type="ChEBI" id="CHEBI:33019"/>
        <dbReference type="ChEBI" id="CHEBI:58189"/>
        <dbReference type="ChEBI" id="CHEBI:156484"/>
        <dbReference type="ChEBI" id="CHEBI:156503"/>
        <dbReference type="EC" id="2.7.7.88"/>
    </reaction>
</comment>
<evidence type="ECO:0000313" key="29">
    <source>
        <dbReference type="EMBL" id="AJR28388.1"/>
    </source>
</evidence>
<keyword evidence="14" id="KW-0946">Virion</keyword>
<comment type="subcellular location">
    <subcellularLocation>
        <location evidence="1">Host cytoplasm</location>
    </subcellularLocation>
    <subcellularLocation>
        <location evidence="2">Virion</location>
    </subcellularLocation>
</comment>
<dbReference type="InterPro" id="IPR048398">
    <property type="entry name" value="Methyltrans_Mon_C"/>
</dbReference>
<dbReference type="KEGG" id="vg:32766080"/>
<evidence type="ECO:0000256" key="24">
    <source>
        <dbReference type="ARBA" id="ARBA00047332"/>
    </source>
</evidence>
<keyword evidence="6" id="KW-0489">Methyltransferase</keyword>
<dbReference type="InterPro" id="IPR048397">
    <property type="entry name" value="Methyltrans_Mon_CD"/>
</dbReference>
<evidence type="ECO:0000256" key="5">
    <source>
        <dbReference type="ARBA" id="ARBA00022484"/>
    </source>
</evidence>
<evidence type="ECO:0000259" key="27">
    <source>
        <dbReference type="PROSITE" id="PS50526"/>
    </source>
</evidence>
<dbReference type="InterPro" id="IPR014023">
    <property type="entry name" value="Mononeg_RNA_pol_cat"/>
</dbReference>
<dbReference type="Pfam" id="PF00946">
    <property type="entry name" value="Mononeg_RNA_pol"/>
    <property type="match status" value="1"/>
</dbReference>
<keyword evidence="5" id="KW-0696">RNA-directed RNA polymerase</keyword>
<evidence type="ECO:0000256" key="6">
    <source>
        <dbReference type="ARBA" id="ARBA00022603"/>
    </source>
</evidence>
<evidence type="ECO:0000256" key="25">
    <source>
        <dbReference type="ARBA" id="ARBA00047370"/>
    </source>
</evidence>
<keyword evidence="16" id="KW-0506">mRNA capping</keyword>
<dbReference type="InterPro" id="IPR039530">
    <property type="entry name" value="L_methyltransferase_rhabdo"/>
</dbReference>
<evidence type="ECO:0000256" key="22">
    <source>
        <dbReference type="ARBA" id="ARBA00030436"/>
    </source>
</evidence>
<dbReference type="GO" id="GO:0044423">
    <property type="term" value="C:virion component"/>
    <property type="evidence" value="ECO:0007669"/>
    <property type="project" value="UniProtKB-KW"/>
</dbReference>
<keyword evidence="15" id="KW-0693">Viral RNA replication</keyword>
<evidence type="ECO:0000256" key="17">
    <source>
        <dbReference type="ARBA" id="ARBA00023200"/>
    </source>
</evidence>
<organism evidence="29 30">
    <name type="scientific">Sweetwater Branch virus</name>
    <dbReference type="NCBI Taxonomy" id="1272958"/>
    <lineage>
        <taxon>Viruses</taxon>
        <taxon>Riboviria</taxon>
        <taxon>Orthornavirae</taxon>
        <taxon>Negarnaviricota</taxon>
        <taxon>Haploviricotina</taxon>
        <taxon>Monjiviricetes</taxon>
        <taxon>Mononegavirales</taxon>
        <taxon>Rhabdoviridae</taxon>
        <taxon>Alpharhabdovirinae</taxon>
        <taxon>Tibrovirus</taxon>
        <taxon>Tibrovirus sweetwater</taxon>
    </lineage>
</organism>
<evidence type="ECO:0000256" key="10">
    <source>
        <dbReference type="ARBA" id="ARBA00022695"/>
    </source>
</evidence>
<evidence type="ECO:0000256" key="14">
    <source>
        <dbReference type="ARBA" id="ARBA00022844"/>
    </source>
</evidence>
<dbReference type="GO" id="GO:0030430">
    <property type="term" value="C:host cell cytoplasm"/>
    <property type="evidence" value="ECO:0007669"/>
    <property type="project" value="UniProtKB-SubCell"/>
</dbReference>
<keyword evidence="11" id="KW-0547">Nucleotide-binding</keyword>
<keyword evidence="12" id="KW-0378">Hydrolase</keyword>
<evidence type="ECO:0000256" key="23">
    <source>
        <dbReference type="ARBA" id="ARBA00031012"/>
    </source>
</evidence>
<evidence type="ECO:0000256" key="12">
    <source>
        <dbReference type="ARBA" id="ARBA00022801"/>
    </source>
</evidence>
<keyword evidence="30" id="KW-1185">Reference proteome</keyword>
<evidence type="ECO:0000313" key="30">
    <source>
        <dbReference type="Proteomes" id="UP000144818"/>
    </source>
</evidence>
<dbReference type="Pfam" id="PF21080">
    <property type="entry name" value="Methyltrans_Mon_1st"/>
    <property type="match status" value="1"/>
</dbReference>
<dbReference type="GeneID" id="32766080"/>
<dbReference type="InterPro" id="IPR025786">
    <property type="entry name" value="Mononega_L_MeTrfase"/>
</dbReference>
<dbReference type="Proteomes" id="UP000144818">
    <property type="component" value="Segment"/>
</dbReference>
<dbReference type="Pfam" id="PF14318">
    <property type="entry name" value="Mononeg_mRNAcap"/>
    <property type="match status" value="1"/>
</dbReference>
<dbReference type="PROSITE" id="PS51590">
    <property type="entry name" value="SAM_MT_MNV_L"/>
    <property type="match status" value="1"/>
</dbReference>
<dbReference type="InterPro" id="IPR026890">
    <property type="entry name" value="Mononeg_mRNAcap"/>
</dbReference>
<proteinExistence type="predicted"/>
<evidence type="ECO:0000256" key="3">
    <source>
        <dbReference type="ARBA" id="ARBA00012494"/>
    </source>
</evidence>
<evidence type="ECO:0000256" key="9">
    <source>
        <dbReference type="ARBA" id="ARBA00022691"/>
    </source>
</evidence>
<evidence type="ECO:0000256" key="20">
    <source>
        <dbReference type="ARBA" id="ARBA00024499"/>
    </source>
</evidence>
<dbReference type="GO" id="GO:0003968">
    <property type="term" value="F:RNA-directed RNA polymerase activity"/>
    <property type="evidence" value="ECO:0007669"/>
    <property type="project" value="UniProtKB-KW"/>
</dbReference>
<comment type="catalytic activity">
    <reaction evidence="24">
        <text>a 5'-end (5'-triphosphoguanosine)-adenylyl-adenylyl-cytidylyl-adenosine in mRNA + S-adenosyl-L-methionine = a 5'-end (5'-triphosphoguanosine)-(2'-O-methyladenylyl)-adenylyl-cytidylyl-adenosine in mRNA + S-adenosyl-L-homocysteine + H(+)</text>
        <dbReference type="Rhea" id="RHEA:65380"/>
        <dbReference type="Rhea" id="RHEA-COMP:16797"/>
        <dbReference type="Rhea" id="RHEA-COMP:16801"/>
        <dbReference type="ChEBI" id="CHEBI:15378"/>
        <dbReference type="ChEBI" id="CHEBI:57856"/>
        <dbReference type="ChEBI" id="CHEBI:59789"/>
        <dbReference type="ChEBI" id="CHEBI:156482"/>
        <dbReference type="ChEBI" id="CHEBI:156484"/>
    </reaction>
</comment>
<dbReference type="Pfam" id="PF14314">
    <property type="entry name" value="Methyltrans_Mon_2nd"/>
    <property type="match status" value="1"/>
</dbReference>
<feature type="domain" description="RdRp catalytic" evidence="27">
    <location>
        <begin position="612"/>
        <end position="798"/>
    </location>
</feature>
<evidence type="ECO:0000256" key="16">
    <source>
        <dbReference type="ARBA" id="ARBA00023042"/>
    </source>
</evidence>
<dbReference type="GO" id="GO:0005524">
    <property type="term" value="F:ATP binding"/>
    <property type="evidence" value="ECO:0007669"/>
    <property type="project" value="UniProtKB-KW"/>
</dbReference>
<dbReference type="NCBIfam" id="TIGR04198">
    <property type="entry name" value="paramyx_RNAcap"/>
    <property type="match status" value="1"/>
</dbReference>
<keyword evidence="10" id="KW-0548">Nucleotidyltransferase</keyword>
<evidence type="ECO:0000256" key="26">
    <source>
        <dbReference type="ARBA" id="ARBA00048548"/>
    </source>
</evidence>
<protein>
    <recommendedName>
        <fullName evidence="23">Replicase</fullName>
        <ecNumber evidence="21">2.1.1.375</ecNumber>
        <ecNumber evidence="3">2.7.7.48</ecNumber>
        <ecNumber evidence="4">2.7.7.88</ecNumber>
    </recommendedName>
    <alternativeName>
        <fullName evidence="22">Transcriptase</fullName>
    </alternativeName>
</protein>
<reference evidence="29 30" key="1">
    <citation type="journal article" date="2015" name="PLoS Pathog.">
        <title>Evolution of genome size and complexity in the rhabdoviridae.</title>
        <authorList>
            <person name="Walker P.J."/>
            <person name="Firth C."/>
            <person name="Widen S.G."/>
            <person name="Blasdell K.R."/>
            <person name="Guzman H."/>
            <person name="Wood T.G."/>
            <person name="Paradkar P.N."/>
            <person name="Holmes E.C."/>
            <person name="Tesh R.B."/>
            <person name="Vasilakis N."/>
        </authorList>
    </citation>
    <scope>NUCLEOTIDE SEQUENCE [LARGE SCALE GENOMIC DNA]</scope>
    <source>
        <strain evidence="29">UF-11</strain>
    </source>
</reference>
<evidence type="ECO:0000256" key="7">
    <source>
        <dbReference type="ARBA" id="ARBA00022664"/>
    </source>
</evidence>
<evidence type="ECO:0000256" key="19">
    <source>
        <dbReference type="ARBA" id="ARBA00024494"/>
    </source>
</evidence>